<reference evidence="5 11" key="1">
    <citation type="journal article" date="2015" name="Science">
        <title>Genetic determinants of in vivo fitness and diet responsiveness in multiple human gut Bacteroides.</title>
        <authorList>
            <person name="Wu M."/>
            <person name="McNulty N.P."/>
            <person name="Rodionov D.A."/>
            <person name="Khoroshkin M.S."/>
            <person name="Griffin N.W."/>
            <person name="Cheng J."/>
            <person name="Latreille P."/>
            <person name="Kerstetter R.A."/>
            <person name="Terrapon N."/>
            <person name="Henrissat B."/>
            <person name="Osterman A.L."/>
            <person name="Gordon J.I."/>
        </authorList>
    </citation>
    <scope>NUCLEOTIDE SEQUENCE [LARGE SCALE GENOMIC DNA]</scope>
    <source>
        <strain evidence="5 11">WH2</strain>
    </source>
</reference>
<evidence type="ECO:0000256" key="1">
    <source>
        <dbReference type="ARBA" id="ARBA00010529"/>
    </source>
</evidence>
<proteinExistence type="inferred from homology"/>
<evidence type="ECO:0000256" key="4">
    <source>
        <dbReference type="RuleBase" id="RU003939"/>
    </source>
</evidence>
<dbReference type="Proteomes" id="UP000061809">
    <property type="component" value="Chromosome"/>
</dbReference>
<dbReference type="Proteomes" id="UP000283341">
    <property type="component" value="Unassembled WGS sequence"/>
</dbReference>
<dbReference type="SUPFAM" id="SSF47729">
    <property type="entry name" value="IHF-like DNA-binding proteins"/>
    <property type="match status" value="1"/>
</dbReference>
<evidence type="ECO:0000313" key="6">
    <source>
        <dbReference type="EMBL" id="KAA5420262.1"/>
    </source>
</evidence>
<dbReference type="EMBL" id="JAVSNH010000001">
    <property type="protein sequence ID" value="MDT4512090.1"/>
    <property type="molecule type" value="Genomic_DNA"/>
</dbReference>
<dbReference type="EMBL" id="QRVJ01000041">
    <property type="protein sequence ID" value="RGS31442.1"/>
    <property type="molecule type" value="Genomic_DNA"/>
</dbReference>
<dbReference type="EMBL" id="VVYV01000008">
    <property type="protein sequence ID" value="KAA5421181.1"/>
    <property type="molecule type" value="Genomic_DNA"/>
</dbReference>
<dbReference type="GO" id="GO:0005829">
    <property type="term" value="C:cytosol"/>
    <property type="evidence" value="ECO:0007669"/>
    <property type="project" value="TreeGrafter"/>
</dbReference>
<dbReference type="EMBL" id="VVYX01000008">
    <property type="protein sequence ID" value="KAA5420262.1"/>
    <property type="molecule type" value="Genomic_DNA"/>
</dbReference>
<evidence type="ECO:0000313" key="10">
    <source>
        <dbReference type="EMBL" id="RGS31442.1"/>
    </source>
</evidence>
<dbReference type="GeneID" id="66308696"/>
<dbReference type="GO" id="GO:0003677">
    <property type="term" value="F:DNA binding"/>
    <property type="evidence" value="ECO:0007669"/>
    <property type="project" value="UniProtKB-KW"/>
</dbReference>
<evidence type="ECO:0000256" key="3">
    <source>
        <dbReference type="ARBA" id="ARBA00023125"/>
    </source>
</evidence>
<dbReference type="EMBL" id="CP012801">
    <property type="protein sequence ID" value="ALJ62543.1"/>
    <property type="molecule type" value="Genomic_DNA"/>
</dbReference>
<evidence type="ECO:0000256" key="2">
    <source>
        <dbReference type="ARBA" id="ARBA00023067"/>
    </source>
</evidence>
<reference evidence="13 14" key="3">
    <citation type="journal article" date="2019" name="Nat. Med.">
        <title>A library of human gut bacterial isolates paired with longitudinal multiomics data enables mechanistic microbiome research.</title>
        <authorList>
            <person name="Poyet M."/>
            <person name="Groussin M."/>
            <person name="Gibbons S.M."/>
            <person name="Avila-Pacheco J."/>
            <person name="Jiang X."/>
            <person name="Kearney S.M."/>
            <person name="Perrotta A.R."/>
            <person name="Berdy B."/>
            <person name="Zhao S."/>
            <person name="Lieberman T.D."/>
            <person name="Swanson P.K."/>
            <person name="Smith M."/>
            <person name="Roesemann S."/>
            <person name="Alexander J.E."/>
            <person name="Rich S.A."/>
            <person name="Livny J."/>
            <person name="Vlamakis H."/>
            <person name="Clish C."/>
            <person name="Bullock K."/>
            <person name="Deik A."/>
            <person name="Scott J."/>
            <person name="Pierce K.A."/>
            <person name="Xavier R.J."/>
            <person name="Alm E.J."/>
        </authorList>
    </citation>
    <scope>NUCLEOTIDE SEQUENCE [LARGE SCALE GENOMIC DNA]</scope>
    <source>
        <strain evidence="7 13">BIOML-A6</strain>
        <strain evidence="6 14">BIOML-A8</strain>
    </source>
</reference>
<dbReference type="SMART" id="SM00411">
    <property type="entry name" value="BHL"/>
    <property type="match status" value="1"/>
</dbReference>
<name>A0A0P0GVV6_9BACE</name>
<dbReference type="RefSeq" id="WP_007218570.1">
    <property type="nucleotide sequence ID" value="NZ_CABMLT010000019.1"/>
</dbReference>
<dbReference type="STRING" id="246787.BcellWH2_05341"/>
<dbReference type="KEGG" id="bcel:BcellWH2_05341"/>
<reference evidence="9" key="5">
    <citation type="submission" date="2023-08" db="EMBL/GenBank/DDBJ databases">
        <title>Reintroducing virulent viruses to syntetic microbiomes.</title>
        <authorList>
            <person name="Wilde J."/>
            <person name="Boyes R."/>
            <person name="Robinson A.V."/>
            <person name="Daisley B.A."/>
            <person name="Allen-Vercoe E."/>
        </authorList>
    </citation>
    <scope>NUCLEOTIDE SEQUENCE</scope>
    <source>
        <strain evidence="9">225I_12FAA</strain>
    </source>
</reference>
<dbReference type="CDD" id="cd13832">
    <property type="entry name" value="IHF"/>
    <property type="match status" value="1"/>
</dbReference>
<reference evidence="8" key="4">
    <citation type="submission" date="2023-03" db="EMBL/GenBank/DDBJ databases">
        <title>DFI Biobank Strains.</title>
        <authorList>
            <person name="Mostad J."/>
            <person name="Paddock L."/>
            <person name="Medina S."/>
            <person name="Waligurski E."/>
            <person name="Barat B."/>
            <person name="Smith R."/>
            <person name="Burgo V."/>
            <person name="Metcalfe C."/>
            <person name="Woodson C."/>
            <person name="Sundararajan A."/>
            <person name="Ramaswamy R."/>
            <person name="Lin H."/>
            <person name="Pamer E.G."/>
        </authorList>
    </citation>
    <scope>NUCLEOTIDE SEQUENCE</scope>
    <source>
        <strain evidence="8">DFI.9.5</strain>
    </source>
</reference>
<evidence type="ECO:0000313" key="9">
    <source>
        <dbReference type="EMBL" id="MDT4512090.1"/>
    </source>
</evidence>
<dbReference type="PATRIC" id="fig|246787.4.peg.5515"/>
<accession>A0A0P0GVV6</accession>
<dbReference type="Gene3D" id="4.10.520.10">
    <property type="entry name" value="IHF-like DNA-binding proteins"/>
    <property type="match status" value="1"/>
</dbReference>
<dbReference type="PANTHER" id="PTHR33175:SF3">
    <property type="entry name" value="DNA-BINDING PROTEIN HU-BETA"/>
    <property type="match status" value="1"/>
</dbReference>
<dbReference type="GO" id="GO:0030261">
    <property type="term" value="P:chromosome condensation"/>
    <property type="evidence" value="ECO:0007669"/>
    <property type="project" value="UniProtKB-KW"/>
</dbReference>
<comment type="similarity">
    <text evidence="1 4">Belongs to the bacterial histone-like protein family.</text>
</comment>
<protein>
    <submittedName>
        <fullName evidence="6">HU family DNA-binding protein</fullName>
    </submittedName>
    <submittedName>
        <fullName evidence="5">Integration host factor subunit alpha</fullName>
    </submittedName>
</protein>
<evidence type="ECO:0000313" key="8">
    <source>
        <dbReference type="EMBL" id="MDE8697178.1"/>
    </source>
</evidence>
<evidence type="ECO:0000313" key="14">
    <source>
        <dbReference type="Proteomes" id="UP000482653"/>
    </source>
</evidence>
<gene>
    <name evidence="5" type="primary">ihfA_1</name>
    <name evidence="5" type="ORF">BcellWH2_05341</name>
    <name evidence="10" type="ORF">DWX97_25090</name>
    <name evidence="7" type="ORF">F2Y81_07050</name>
    <name evidence="6" type="ORF">F2Y87_07790</name>
    <name evidence="8" type="ORF">PZH42_24025</name>
    <name evidence="9" type="ORF">RO785_14045</name>
</gene>
<evidence type="ECO:0000313" key="12">
    <source>
        <dbReference type="Proteomes" id="UP000283341"/>
    </source>
</evidence>
<sequence>MNNKEFTSELSRRLGYTIKDTSELIASLLSDMTQQLQEGNAISVQSFGTFEVKKKAERITINPTTKLRMLVPPKLVLTYRPSTALKDKFK</sequence>
<dbReference type="Proteomes" id="UP000448877">
    <property type="component" value="Unassembled WGS sequence"/>
</dbReference>
<dbReference type="Pfam" id="PF00216">
    <property type="entry name" value="Bac_DNA_binding"/>
    <property type="match status" value="1"/>
</dbReference>
<dbReference type="eggNOG" id="COG0776">
    <property type="taxonomic scope" value="Bacteria"/>
</dbReference>
<organism evidence="5 11">
    <name type="scientific">Bacteroides cellulosilyticus</name>
    <dbReference type="NCBI Taxonomy" id="246787"/>
    <lineage>
        <taxon>Bacteria</taxon>
        <taxon>Pseudomonadati</taxon>
        <taxon>Bacteroidota</taxon>
        <taxon>Bacteroidia</taxon>
        <taxon>Bacteroidales</taxon>
        <taxon>Bacteroidaceae</taxon>
        <taxon>Bacteroides</taxon>
    </lineage>
</organism>
<dbReference type="InterPro" id="IPR000119">
    <property type="entry name" value="Hist_DNA-bd"/>
</dbReference>
<dbReference type="Proteomes" id="UP001266995">
    <property type="component" value="Unassembled WGS sequence"/>
</dbReference>
<dbReference type="InterPro" id="IPR010992">
    <property type="entry name" value="IHF-like_DNA-bd_dom_sf"/>
</dbReference>
<dbReference type="Proteomes" id="UP001221924">
    <property type="component" value="Unassembled WGS sequence"/>
</dbReference>
<dbReference type="Proteomes" id="UP000482653">
    <property type="component" value="Unassembled WGS sequence"/>
</dbReference>
<dbReference type="GO" id="GO:0030527">
    <property type="term" value="F:structural constituent of chromatin"/>
    <property type="evidence" value="ECO:0007669"/>
    <property type="project" value="InterPro"/>
</dbReference>
<evidence type="ECO:0000313" key="13">
    <source>
        <dbReference type="Proteomes" id="UP000448877"/>
    </source>
</evidence>
<dbReference type="PANTHER" id="PTHR33175">
    <property type="entry name" value="DNA-BINDING PROTEIN HU"/>
    <property type="match status" value="1"/>
</dbReference>
<evidence type="ECO:0000313" key="5">
    <source>
        <dbReference type="EMBL" id="ALJ62543.1"/>
    </source>
</evidence>
<dbReference type="PRINTS" id="PR01727">
    <property type="entry name" value="DNABINDINGHU"/>
</dbReference>
<keyword evidence="2" id="KW-0226">DNA condensation</keyword>
<dbReference type="EMBL" id="JARFID010000038">
    <property type="protein sequence ID" value="MDE8697178.1"/>
    <property type="molecule type" value="Genomic_DNA"/>
</dbReference>
<reference evidence="10 12" key="2">
    <citation type="submission" date="2018-08" db="EMBL/GenBank/DDBJ databases">
        <title>A genome reference for cultivated species of the human gut microbiota.</title>
        <authorList>
            <person name="Zou Y."/>
            <person name="Xue W."/>
            <person name="Luo G."/>
        </authorList>
    </citation>
    <scope>NUCLEOTIDE SEQUENCE [LARGE SCALE GENOMIC DNA]</scope>
    <source>
        <strain evidence="10 12">AF22-3AC</strain>
    </source>
</reference>
<evidence type="ECO:0000313" key="11">
    <source>
        <dbReference type="Proteomes" id="UP000061809"/>
    </source>
</evidence>
<keyword evidence="3 6" id="KW-0238">DNA-binding</keyword>
<dbReference type="AlphaFoldDB" id="A0A0P0GVV6"/>
<evidence type="ECO:0000313" key="7">
    <source>
        <dbReference type="EMBL" id="KAA5421181.1"/>
    </source>
</evidence>